<name>A0A8S2DVH1_9BILA</name>
<sequence>MDALPFRHSTLNNQNSYLYQQRFIYTIGFEHYDKHFFKLHHQYNRIANVDSENEAKFWNILQTLGDFKYCNQEAFMFFLWIKSDSILKNLNKRLKEENIEYELIECVNPTLLKLKHNKHSFMVDCDRLLPRERI</sequence>
<evidence type="ECO:0000313" key="3">
    <source>
        <dbReference type="Proteomes" id="UP000677228"/>
    </source>
</evidence>
<comment type="caution">
    <text evidence="1">The sequence shown here is derived from an EMBL/GenBank/DDBJ whole genome shotgun (WGS) entry which is preliminary data.</text>
</comment>
<organism evidence="1 3">
    <name type="scientific">Didymodactylos carnosus</name>
    <dbReference type="NCBI Taxonomy" id="1234261"/>
    <lineage>
        <taxon>Eukaryota</taxon>
        <taxon>Metazoa</taxon>
        <taxon>Spiralia</taxon>
        <taxon>Gnathifera</taxon>
        <taxon>Rotifera</taxon>
        <taxon>Eurotatoria</taxon>
        <taxon>Bdelloidea</taxon>
        <taxon>Philodinida</taxon>
        <taxon>Philodinidae</taxon>
        <taxon>Didymodactylos</taxon>
    </lineage>
</organism>
<accession>A0A8S2DVH1</accession>
<proteinExistence type="predicted"/>
<protein>
    <submittedName>
        <fullName evidence="1">Uncharacterized protein</fullName>
    </submittedName>
</protein>
<dbReference type="Proteomes" id="UP000677228">
    <property type="component" value="Unassembled WGS sequence"/>
</dbReference>
<gene>
    <name evidence="1" type="ORF">OVA965_LOCUS15070</name>
    <name evidence="2" type="ORF">TMI583_LOCUS15076</name>
</gene>
<reference evidence="1" key="1">
    <citation type="submission" date="2021-02" db="EMBL/GenBank/DDBJ databases">
        <authorList>
            <person name="Nowell W R."/>
        </authorList>
    </citation>
    <scope>NUCLEOTIDE SEQUENCE</scope>
</reference>
<dbReference type="EMBL" id="CAJOBA010006702">
    <property type="protein sequence ID" value="CAF3780529.1"/>
    <property type="molecule type" value="Genomic_DNA"/>
</dbReference>
<evidence type="ECO:0000313" key="1">
    <source>
        <dbReference type="EMBL" id="CAF1011605.1"/>
    </source>
</evidence>
<evidence type="ECO:0000313" key="2">
    <source>
        <dbReference type="EMBL" id="CAF3780529.1"/>
    </source>
</evidence>
<dbReference type="EMBL" id="CAJNOK010006693">
    <property type="protein sequence ID" value="CAF1011605.1"/>
    <property type="molecule type" value="Genomic_DNA"/>
</dbReference>
<dbReference type="AlphaFoldDB" id="A0A8S2DVH1"/>
<dbReference type="Proteomes" id="UP000682733">
    <property type="component" value="Unassembled WGS sequence"/>
</dbReference>